<dbReference type="EMBL" id="WPIK01000002">
    <property type="protein sequence ID" value="MVN20410.1"/>
    <property type="molecule type" value="Genomic_DNA"/>
</dbReference>
<dbReference type="SUPFAM" id="SSF47413">
    <property type="entry name" value="lambda repressor-like DNA-binding domains"/>
    <property type="match status" value="1"/>
</dbReference>
<dbReference type="RefSeq" id="WP_157563897.1">
    <property type="nucleotide sequence ID" value="NZ_WPIK01000002.1"/>
</dbReference>
<protein>
    <submittedName>
        <fullName evidence="5">Substrate-binding domain-containing protein</fullName>
    </submittedName>
</protein>
<dbReference type="Gene3D" id="1.10.260.40">
    <property type="entry name" value="lambda repressor-like DNA-binding domains"/>
    <property type="match status" value="1"/>
</dbReference>
<keyword evidence="1" id="KW-0805">Transcription regulation</keyword>
<sequence length="341" mass="39533">MKKKLSIKDIAQELNISITTISFILNGKAKEMRISDKLIQKVNDFMKEKNYHPNQFAQSLRTGKTKMIALFVEDIADSFFASVARLIEESAYQKGYKIIYCSTEDNLEKTRELIQLFKSRNVDGYIITPPKGIEKELRQLLQEELPFVLFDRFFPKLSTDYVIIDNFKGTYEAIKHFQEQHFKHIAFITLDSGQTQMNERLKGYESAMDELKLPTYTLKIPFKLDTKKVRDQFTTFFLDNKNIDAVLFATNYLAIKGFETLRNLKINIPEDMGVIAFDDHEFFKVFNPPITAVAQPMKELSDNLISILLKKLNSEKDDKANVKNQIVLPAQLIIRESSLKK</sequence>
<accession>A0A7K1STH4</accession>
<gene>
    <name evidence="5" type="ORF">GO621_02530</name>
</gene>
<keyword evidence="2" id="KW-0238">DNA-binding</keyword>
<dbReference type="Gene3D" id="3.40.50.2300">
    <property type="match status" value="2"/>
</dbReference>
<reference evidence="5 6" key="1">
    <citation type="submission" date="2019-12" db="EMBL/GenBank/DDBJ databases">
        <title>Mucilaginibacter sp. HMF7410 genome sequencing and assembly.</title>
        <authorList>
            <person name="Kang H."/>
            <person name="Cha I."/>
            <person name="Kim H."/>
            <person name="Joh K."/>
        </authorList>
    </citation>
    <scope>NUCLEOTIDE SEQUENCE [LARGE SCALE GENOMIC DNA]</scope>
    <source>
        <strain evidence="5 6">HMF7410</strain>
    </source>
</reference>
<dbReference type="InterPro" id="IPR028082">
    <property type="entry name" value="Peripla_BP_I"/>
</dbReference>
<comment type="caution">
    <text evidence="5">The sequence shown here is derived from an EMBL/GenBank/DDBJ whole genome shotgun (WGS) entry which is preliminary data.</text>
</comment>
<dbReference type="InterPro" id="IPR010982">
    <property type="entry name" value="Lambda_DNA-bd_dom_sf"/>
</dbReference>
<dbReference type="InterPro" id="IPR046335">
    <property type="entry name" value="LacI/GalR-like_sensor"/>
</dbReference>
<organism evidence="5 6">
    <name type="scientific">Mucilaginibacter arboris</name>
    <dbReference type="NCBI Taxonomy" id="2682090"/>
    <lineage>
        <taxon>Bacteria</taxon>
        <taxon>Pseudomonadati</taxon>
        <taxon>Bacteroidota</taxon>
        <taxon>Sphingobacteriia</taxon>
        <taxon>Sphingobacteriales</taxon>
        <taxon>Sphingobacteriaceae</taxon>
        <taxon>Mucilaginibacter</taxon>
    </lineage>
</organism>
<evidence type="ECO:0000313" key="5">
    <source>
        <dbReference type="EMBL" id="MVN20410.1"/>
    </source>
</evidence>
<evidence type="ECO:0000256" key="2">
    <source>
        <dbReference type="ARBA" id="ARBA00023125"/>
    </source>
</evidence>
<dbReference type="Proteomes" id="UP000462014">
    <property type="component" value="Unassembled WGS sequence"/>
</dbReference>
<proteinExistence type="predicted"/>
<dbReference type="GO" id="GO:0000976">
    <property type="term" value="F:transcription cis-regulatory region binding"/>
    <property type="evidence" value="ECO:0007669"/>
    <property type="project" value="TreeGrafter"/>
</dbReference>
<keyword evidence="6" id="KW-1185">Reference proteome</keyword>
<dbReference type="AlphaFoldDB" id="A0A7K1STH4"/>
<dbReference type="CDD" id="cd01392">
    <property type="entry name" value="HTH_LacI"/>
    <property type="match status" value="1"/>
</dbReference>
<name>A0A7K1STH4_9SPHI</name>
<dbReference type="GO" id="GO:0003700">
    <property type="term" value="F:DNA-binding transcription factor activity"/>
    <property type="evidence" value="ECO:0007669"/>
    <property type="project" value="TreeGrafter"/>
</dbReference>
<dbReference type="PANTHER" id="PTHR30146:SF109">
    <property type="entry name" value="HTH-TYPE TRANSCRIPTIONAL REGULATOR GALS"/>
    <property type="match status" value="1"/>
</dbReference>
<evidence type="ECO:0000313" key="6">
    <source>
        <dbReference type="Proteomes" id="UP000462014"/>
    </source>
</evidence>
<evidence type="ECO:0000256" key="1">
    <source>
        <dbReference type="ARBA" id="ARBA00023015"/>
    </source>
</evidence>
<dbReference type="PROSITE" id="PS50932">
    <property type="entry name" value="HTH_LACI_2"/>
    <property type="match status" value="1"/>
</dbReference>
<evidence type="ECO:0000259" key="4">
    <source>
        <dbReference type="PROSITE" id="PS50932"/>
    </source>
</evidence>
<dbReference type="Pfam" id="PF13377">
    <property type="entry name" value="Peripla_BP_3"/>
    <property type="match status" value="1"/>
</dbReference>
<keyword evidence="3" id="KW-0804">Transcription</keyword>
<dbReference type="SUPFAM" id="SSF53822">
    <property type="entry name" value="Periplasmic binding protein-like I"/>
    <property type="match status" value="1"/>
</dbReference>
<evidence type="ECO:0000256" key="3">
    <source>
        <dbReference type="ARBA" id="ARBA00023163"/>
    </source>
</evidence>
<dbReference type="PANTHER" id="PTHR30146">
    <property type="entry name" value="LACI-RELATED TRANSCRIPTIONAL REPRESSOR"/>
    <property type="match status" value="1"/>
</dbReference>
<dbReference type="Pfam" id="PF00356">
    <property type="entry name" value="LacI"/>
    <property type="match status" value="1"/>
</dbReference>
<dbReference type="InterPro" id="IPR000843">
    <property type="entry name" value="HTH_LacI"/>
</dbReference>
<feature type="domain" description="HTH lacI-type" evidence="4">
    <location>
        <begin position="5"/>
        <end position="62"/>
    </location>
</feature>
<dbReference type="SMART" id="SM00354">
    <property type="entry name" value="HTH_LACI"/>
    <property type="match status" value="1"/>
</dbReference>